<reference evidence="5 6" key="1">
    <citation type="submission" date="2017-05" db="EMBL/GenBank/DDBJ databases">
        <title>The complete genome sequence of Deinococcus ficus isolated from the rhizosphere of the Ficus religiosa L. in Taiwan.</title>
        <authorList>
            <person name="Wu K.-M."/>
            <person name="Liao T.-L."/>
            <person name="Liu Y.-M."/>
            <person name="Young C.-C."/>
            <person name="Tsai S.-F."/>
        </authorList>
    </citation>
    <scope>NUCLEOTIDE SEQUENCE [LARGE SCALE GENOMIC DNA]</scope>
    <source>
        <strain evidence="5 6">CC-FR2-10</strain>
        <plasmid evidence="6">pdfi2</plasmid>
    </source>
</reference>
<keyword evidence="2" id="KW-0238">DNA-binding</keyword>
<dbReference type="PRINTS" id="PR00035">
    <property type="entry name" value="HTHGNTR"/>
</dbReference>
<gene>
    <name evidence="5" type="ORF">DFI_17610</name>
</gene>
<accession>A0A221T2B4</accession>
<dbReference type="InterPro" id="IPR028978">
    <property type="entry name" value="Chorismate_lyase_/UTRA_dom_sf"/>
</dbReference>
<dbReference type="SUPFAM" id="SSF64288">
    <property type="entry name" value="Chorismate lyase-like"/>
    <property type="match status" value="1"/>
</dbReference>
<dbReference type="GO" id="GO:0045892">
    <property type="term" value="P:negative regulation of DNA-templated transcription"/>
    <property type="evidence" value="ECO:0007669"/>
    <property type="project" value="TreeGrafter"/>
</dbReference>
<dbReference type="InterPro" id="IPR011663">
    <property type="entry name" value="UTRA"/>
</dbReference>
<evidence type="ECO:0000256" key="2">
    <source>
        <dbReference type="ARBA" id="ARBA00023125"/>
    </source>
</evidence>
<organism evidence="5 6">
    <name type="scientific">Deinococcus ficus</name>
    <dbReference type="NCBI Taxonomy" id="317577"/>
    <lineage>
        <taxon>Bacteria</taxon>
        <taxon>Thermotogati</taxon>
        <taxon>Deinococcota</taxon>
        <taxon>Deinococci</taxon>
        <taxon>Deinococcales</taxon>
        <taxon>Deinococcaceae</taxon>
        <taxon>Deinococcus</taxon>
    </lineage>
</organism>
<dbReference type="InterPro" id="IPR050679">
    <property type="entry name" value="Bact_HTH_transcr_reg"/>
</dbReference>
<dbReference type="GO" id="GO:0003700">
    <property type="term" value="F:DNA-binding transcription factor activity"/>
    <property type="evidence" value="ECO:0007669"/>
    <property type="project" value="InterPro"/>
</dbReference>
<keyword evidence="1" id="KW-0805">Transcription regulation</keyword>
<dbReference type="PANTHER" id="PTHR44846">
    <property type="entry name" value="MANNOSYL-D-GLYCERATE TRANSPORT/METABOLISM SYSTEM REPRESSOR MNGR-RELATED"/>
    <property type="match status" value="1"/>
</dbReference>
<keyword evidence="3" id="KW-0804">Transcription</keyword>
<keyword evidence="5" id="KW-0614">Plasmid</keyword>
<evidence type="ECO:0000256" key="3">
    <source>
        <dbReference type="ARBA" id="ARBA00023163"/>
    </source>
</evidence>
<feature type="domain" description="HTH gntR-type" evidence="4">
    <location>
        <begin position="18"/>
        <end position="86"/>
    </location>
</feature>
<dbReference type="InterPro" id="IPR036388">
    <property type="entry name" value="WH-like_DNA-bd_sf"/>
</dbReference>
<dbReference type="InterPro" id="IPR036390">
    <property type="entry name" value="WH_DNA-bd_sf"/>
</dbReference>
<dbReference type="Gene3D" id="1.10.10.10">
    <property type="entry name" value="Winged helix-like DNA-binding domain superfamily/Winged helix DNA-binding domain"/>
    <property type="match status" value="1"/>
</dbReference>
<proteinExistence type="predicted"/>
<evidence type="ECO:0000256" key="1">
    <source>
        <dbReference type="ARBA" id="ARBA00023015"/>
    </source>
</evidence>
<dbReference type="EMBL" id="CP021083">
    <property type="protein sequence ID" value="ASN83000.1"/>
    <property type="molecule type" value="Genomic_DNA"/>
</dbReference>
<dbReference type="FunFam" id="1.10.10.10:FF:000079">
    <property type="entry name" value="GntR family transcriptional regulator"/>
    <property type="match status" value="1"/>
</dbReference>
<protein>
    <submittedName>
        <fullName evidence="5">GntR family transcriptional regulator</fullName>
    </submittedName>
</protein>
<dbReference type="RefSeq" id="WP_043777246.1">
    <property type="nucleotide sequence ID" value="NZ_CP021083.1"/>
</dbReference>
<evidence type="ECO:0000313" key="5">
    <source>
        <dbReference type="EMBL" id="ASN83000.1"/>
    </source>
</evidence>
<dbReference type="Proteomes" id="UP000259030">
    <property type="component" value="Plasmid pDFI2"/>
</dbReference>
<dbReference type="KEGG" id="dfc:DFI_17610"/>
<dbReference type="Pfam" id="PF07702">
    <property type="entry name" value="UTRA"/>
    <property type="match status" value="1"/>
</dbReference>
<evidence type="ECO:0000259" key="4">
    <source>
        <dbReference type="PROSITE" id="PS50949"/>
    </source>
</evidence>
<dbReference type="PROSITE" id="PS50949">
    <property type="entry name" value="HTH_GNTR"/>
    <property type="match status" value="1"/>
</dbReference>
<dbReference type="AlphaFoldDB" id="A0A221T2B4"/>
<evidence type="ECO:0000313" key="6">
    <source>
        <dbReference type="Proteomes" id="UP000259030"/>
    </source>
</evidence>
<keyword evidence="6" id="KW-1185">Reference proteome</keyword>
<sequence>MPELPAPWGIQLHTASATPVYLQVAHGLEARIRAGELPAGSALPAERDLASRLGVSRVTVRQALSRLAEQGLLERRHGSGTFVAPAGPSSPDTRTLGLLESFSEDIRARGQRPGARVLHFEQARPSPAEAMALALAPRQTVYRLRRLRTADTEPLAVEESTLPASRVGPLTAADVTDASLYALLSRQGLTPHRAIRHLRAVNATPELAAALGVPEGSALIATERVSWTRDGQPIEFARAHYRGDRYDFVMELHAEDMQA</sequence>
<dbReference type="Pfam" id="PF00392">
    <property type="entry name" value="GntR"/>
    <property type="match status" value="1"/>
</dbReference>
<dbReference type="InterPro" id="IPR000524">
    <property type="entry name" value="Tscrpt_reg_HTH_GntR"/>
</dbReference>
<name>A0A221T2B4_9DEIO</name>
<dbReference type="STRING" id="317577.GCA_000419625_03256"/>
<dbReference type="PANTHER" id="PTHR44846:SF1">
    <property type="entry name" value="MANNOSYL-D-GLYCERATE TRANSPORT_METABOLISM SYSTEM REPRESSOR MNGR-RELATED"/>
    <property type="match status" value="1"/>
</dbReference>
<dbReference type="Gene3D" id="3.40.1410.10">
    <property type="entry name" value="Chorismate lyase-like"/>
    <property type="match status" value="1"/>
</dbReference>
<geneLocation type="plasmid" evidence="6">
    <name>pdfi2</name>
</geneLocation>
<dbReference type="CDD" id="cd07377">
    <property type="entry name" value="WHTH_GntR"/>
    <property type="match status" value="1"/>
</dbReference>
<dbReference type="SMART" id="SM00866">
    <property type="entry name" value="UTRA"/>
    <property type="match status" value="1"/>
</dbReference>
<dbReference type="SMART" id="SM00345">
    <property type="entry name" value="HTH_GNTR"/>
    <property type="match status" value="1"/>
</dbReference>
<dbReference type="GO" id="GO:0003677">
    <property type="term" value="F:DNA binding"/>
    <property type="evidence" value="ECO:0007669"/>
    <property type="project" value="UniProtKB-KW"/>
</dbReference>
<dbReference type="SUPFAM" id="SSF46785">
    <property type="entry name" value="Winged helix' DNA-binding domain"/>
    <property type="match status" value="1"/>
</dbReference>